<accession>A0A4S4FWF3</accession>
<keyword evidence="3" id="KW-1185">Reference proteome</keyword>
<name>A0A4S4FWF3_9MICO</name>
<dbReference type="RefSeq" id="WP_136424604.1">
    <property type="nucleotide sequence ID" value="NZ_SSSN01000007.1"/>
</dbReference>
<proteinExistence type="predicted"/>
<dbReference type="Proteomes" id="UP000307380">
    <property type="component" value="Unassembled WGS sequence"/>
</dbReference>
<dbReference type="PANTHER" id="PTHR43433:SF5">
    <property type="entry name" value="AB HYDROLASE-1 DOMAIN-CONTAINING PROTEIN"/>
    <property type="match status" value="1"/>
</dbReference>
<dbReference type="GO" id="GO:0016787">
    <property type="term" value="F:hydrolase activity"/>
    <property type="evidence" value="ECO:0007669"/>
    <property type="project" value="UniProtKB-KW"/>
</dbReference>
<dbReference type="PANTHER" id="PTHR43433">
    <property type="entry name" value="HYDROLASE, ALPHA/BETA FOLD FAMILY PROTEIN"/>
    <property type="match status" value="1"/>
</dbReference>
<reference evidence="2 3" key="1">
    <citation type="submission" date="2019-04" db="EMBL/GenBank/DDBJ databases">
        <authorList>
            <person name="Jiang L."/>
        </authorList>
    </citation>
    <scope>NUCLEOTIDE SEQUENCE [LARGE SCALE GENOMIC DNA]</scope>
    <source>
        <strain evidence="2 3">YIM 131861</strain>
    </source>
</reference>
<evidence type="ECO:0000313" key="3">
    <source>
        <dbReference type="Proteomes" id="UP000307380"/>
    </source>
</evidence>
<protein>
    <submittedName>
        <fullName evidence="2">Alpha/beta hydrolase</fullName>
    </submittedName>
</protein>
<comment type="caution">
    <text evidence="2">The sequence shown here is derived from an EMBL/GenBank/DDBJ whole genome shotgun (WGS) entry which is preliminary data.</text>
</comment>
<dbReference type="InterPro" id="IPR029058">
    <property type="entry name" value="AB_hydrolase_fold"/>
</dbReference>
<evidence type="ECO:0000313" key="2">
    <source>
        <dbReference type="EMBL" id="THG33966.1"/>
    </source>
</evidence>
<feature type="domain" description="AB hydrolase-1" evidence="1">
    <location>
        <begin position="45"/>
        <end position="278"/>
    </location>
</feature>
<dbReference type="SUPFAM" id="SSF53474">
    <property type="entry name" value="alpha/beta-Hydrolases"/>
    <property type="match status" value="1"/>
</dbReference>
<organism evidence="2 3">
    <name type="scientific">Orlajensenia flava</name>
    <dbReference type="NCBI Taxonomy" id="2565934"/>
    <lineage>
        <taxon>Bacteria</taxon>
        <taxon>Bacillati</taxon>
        <taxon>Actinomycetota</taxon>
        <taxon>Actinomycetes</taxon>
        <taxon>Micrococcales</taxon>
        <taxon>Microbacteriaceae</taxon>
        <taxon>Orlajensenia</taxon>
    </lineage>
</organism>
<dbReference type="Pfam" id="PF12697">
    <property type="entry name" value="Abhydrolase_6"/>
    <property type="match status" value="1"/>
</dbReference>
<dbReference type="AlphaFoldDB" id="A0A4S4FWF3"/>
<keyword evidence="2" id="KW-0378">Hydrolase</keyword>
<evidence type="ECO:0000259" key="1">
    <source>
        <dbReference type="Pfam" id="PF12697"/>
    </source>
</evidence>
<dbReference type="InterPro" id="IPR000073">
    <property type="entry name" value="AB_hydrolase_1"/>
</dbReference>
<sequence length="286" mass="30022">MPSTQIVPTSAGPVEILTVPGDRPPVMFFPGGHCSALADCGWSVYTDAGYGVVSVSRPGYGGTRVGALDAAAFEPLVREVCEHLGLTATTAVGVSFGGLQAVHAAADPSLGIRRLALHSCAPSTLPFPDSRAAAIGGPIMFSPLLQGVTWSLVHRMVRSDAGLRRMLGALSTMPIDQWCPQLDDADKRQARLLFQGMRSDGGFVNDMRQGRARDAEARRAVLADVHCATLVTGSPFDGGVAFAHAEDLAATIPGAELIELDSPSHLLWIGEGRQRVVELVASFLAA</sequence>
<dbReference type="EMBL" id="SSSN01000007">
    <property type="protein sequence ID" value="THG33966.1"/>
    <property type="molecule type" value="Genomic_DNA"/>
</dbReference>
<gene>
    <name evidence="2" type="ORF">E6C70_11100</name>
</gene>
<dbReference type="OrthoDB" id="3249793at2"/>
<dbReference type="InterPro" id="IPR050471">
    <property type="entry name" value="AB_hydrolase"/>
</dbReference>
<dbReference type="Gene3D" id="3.40.50.1820">
    <property type="entry name" value="alpha/beta hydrolase"/>
    <property type="match status" value="1"/>
</dbReference>